<comment type="caution">
    <text evidence="3">The sequence shown here is derived from an EMBL/GenBank/DDBJ whole genome shotgun (WGS) entry which is preliminary data.</text>
</comment>
<reference evidence="3 4" key="1">
    <citation type="submission" date="2018-06" db="EMBL/GenBank/DDBJ databases">
        <title>Comparative genomics reveals the genomic features of Rhizophagus irregularis, R. cerebriforme, R. diaphanum and Gigaspora rosea, and their symbiotic lifestyle signature.</title>
        <authorList>
            <person name="Morin E."/>
            <person name="San Clemente H."/>
            <person name="Chen E.C.H."/>
            <person name="De La Providencia I."/>
            <person name="Hainaut M."/>
            <person name="Kuo A."/>
            <person name="Kohler A."/>
            <person name="Murat C."/>
            <person name="Tang N."/>
            <person name="Roy S."/>
            <person name="Loubradou J."/>
            <person name="Henrissat B."/>
            <person name="Grigoriev I.V."/>
            <person name="Corradi N."/>
            <person name="Roux C."/>
            <person name="Martin F.M."/>
        </authorList>
    </citation>
    <scope>NUCLEOTIDE SEQUENCE [LARGE SCALE GENOMIC DNA]</scope>
    <source>
        <strain evidence="3 4">DAOM 194757</strain>
    </source>
</reference>
<dbReference type="Proteomes" id="UP000266673">
    <property type="component" value="Unassembled WGS sequence"/>
</dbReference>
<keyword evidence="4" id="KW-1185">Reference proteome</keyword>
<evidence type="ECO:0000256" key="1">
    <source>
        <dbReference type="SAM" id="MobiDB-lite"/>
    </source>
</evidence>
<organism evidence="3 4">
    <name type="scientific">Gigaspora rosea</name>
    <dbReference type="NCBI Taxonomy" id="44941"/>
    <lineage>
        <taxon>Eukaryota</taxon>
        <taxon>Fungi</taxon>
        <taxon>Fungi incertae sedis</taxon>
        <taxon>Mucoromycota</taxon>
        <taxon>Glomeromycotina</taxon>
        <taxon>Glomeromycetes</taxon>
        <taxon>Diversisporales</taxon>
        <taxon>Gigasporaceae</taxon>
        <taxon>Gigaspora</taxon>
    </lineage>
</organism>
<feature type="compositionally biased region" description="Pro residues" evidence="1">
    <location>
        <begin position="135"/>
        <end position="144"/>
    </location>
</feature>
<accession>A0A397TWZ7</accession>
<proteinExistence type="predicted"/>
<protein>
    <submittedName>
        <fullName evidence="3">Uncharacterized protein</fullName>
    </submittedName>
</protein>
<feature type="chain" id="PRO_5017268138" evidence="2">
    <location>
        <begin position="23"/>
        <end position="157"/>
    </location>
</feature>
<keyword evidence="2" id="KW-0732">Signal</keyword>
<sequence>MKNITAITIIPLIATIQQIVKAQNINVTVPVITVTQTPTNVPSPTTIITTQTVIQSPSINYFNDANAVNTLVAELKKKPQYNYQYRTPTLPKQPINNPPAIPYVRPPVNLQRLPHQVIIDQDVQHRLNQRYKPPNLAPPRPPLKPLELKKYIPKRRK</sequence>
<feature type="region of interest" description="Disordered" evidence="1">
    <location>
        <begin position="130"/>
        <end position="157"/>
    </location>
</feature>
<dbReference type="EMBL" id="QKWP01003491">
    <property type="protein sequence ID" value="RIB00899.1"/>
    <property type="molecule type" value="Genomic_DNA"/>
</dbReference>
<evidence type="ECO:0000256" key="2">
    <source>
        <dbReference type="SAM" id="SignalP"/>
    </source>
</evidence>
<feature type="signal peptide" evidence="2">
    <location>
        <begin position="1"/>
        <end position="22"/>
    </location>
</feature>
<evidence type="ECO:0000313" key="3">
    <source>
        <dbReference type="EMBL" id="RIB00899.1"/>
    </source>
</evidence>
<evidence type="ECO:0000313" key="4">
    <source>
        <dbReference type="Proteomes" id="UP000266673"/>
    </source>
</evidence>
<name>A0A397TWZ7_9GLOM</name>
<gene>
    <name evidence="3" type="ORF">C2G38_2256448</name>
</gene>
<dbReference type="AlphaFoldDB" id="A0A397TWZ7"/>